<keyword evidence="2 5" id="KW-0812">Transmembrane</keyword>
<evidence type="ECO:0000313" key="7">
    <source>
        <dbReference type="EMBL" id="SVB83653.1"/>
    </source>
</evidence>
<evidence type="ECO:0000259" key="6">
    <source>
        <dbReference type="Pfam" id="PF07291"/>
    </source>
</evidence>
<reference evidence="7" key="1">
    <citation type="submission" date="2018-05" db="EMBL/GenBank/DDBJ databases">
        <authorList>
            <person name="Lanie J.A."/>
            <person name="Ng W.-L."/>
            <person name="Kazmierczak K.M."/>
            <person name="Andrzejewski T.M."/>
            <person name="Davidsen T.M."/>
            <person name="Wayne K.J."/>
            <person name="Tettelin H."/>
            <person name="Glass J.I."/>
            <person name="Rusch D."/>
            <person name="Podicherti R."/>
            <person name="Tsui H.-C.T."/>
            <person name="Winkler M.E."/>
        </authorList>
    </citation>
    <scope>NUCLEOTIDE SEQUENCE</scope>
</reference>
<dbReference type="GO" id="GO:0016020">
    <property type="term" value="C:membrane"/>
    <property type="evidence" value="ECO:0007669"/>
    <property type="project" value="UniProtKB-SubCell"/>
</dbReference>
<dbReference type="InterPro" id="IPR009908">
    <property type="entry name" value="Methylamine_util_MauE"/>
</dbReference>
<feature type="transmembrane region" description="Helical" evidence="5">
    <location>
        <begin position="52"/>
        <end position="82"/>
    </location>
</feature>
<accession>A0A382HA83</accession>
<proteinExistence type="predicted"/>
<evidence type="ECO:0000256" key="3">
    <source>
        <dbReference type="ARBA" id="ARBA00022989"/>
    </source>
</evidence>
<keyword evidence="4 5" id="KW-0472">Membrane</keyword>
<dbReference type="Pfam" id="PF07291">
    <property type="entry name" value="MauE"/>
    <property type="match status" value="1"/>
</dbReference>
<dbReference type="AlphaFoldDB" id="A0A382HA83"/>
<gene>
    <name evidence="7" type="ORF">METZ01_LOCUS236507</name>
</gene>
<organism evidence="7">
    <name type="scientific">marine metagenome</name>
    <dbReference type="NCBI Taxonomy" id="408172"/>
    <lineage>
        <taxon>unclassified sequences</taxon>
        <taxon>metagenomes</taxon>
        <taxon>ecological metagenomes</taxon>
    </lineage>
</organism>
<name>A0A382HA83_9ZZZZ</name>
<evidence type="ECO:0000256" key="4">
    <source>
        <dbReference type="ARBA" id="ARBA00023136"/>
    </source>
</evidence>
<evidence type="ECO:0000256" key="5">
    <source>
        <dbReference type="SAM" id="Phobius"/>
    </source>
</evidence>
<sequence length="140" mass="15284">MICRIVLGGIFIYASLDKIAHPAEFAKAIGNYHVLPFGLENLLALTLPWLELLAGVALITGVMIDGAAIMVIIMNIIFIFAISQALARGISIECGCFSVTTEGGDNIGLQTVIRDIGYLIMGFIVLYRRDNLFEFYPKSV</sequence>
<dbReference type="EMBL" id="UINC01059821">
    <property type="protein sequence ID" value="SVB83653.1"/>
    <property type="molecule type" value="Genomic_DNA"/>
</dbReference>
<feature type="domain" description="Methylamine utilisation protein MauE" evidence="6">
    <location>
        <begin position="2"/>
        <end position="127"/>
    </location>
</feature>
<dbReference type="GO" id="GO:0030416">
    <property type="term" value="P:methylamine metabolic process"/>
    <property type="evidence" value="ECO:0007669"/>
    <property type="project" value="InterPro"/>
</dbReference>
<evidence type="ECO:0000256" key="2">
    <source>
        <dbReference type="ARBA" id="ARBA00022692"/>
    </source>
</evidence>
<protein>
    <recommendedName>
        <fullName evidence="6">Methylamine utilisation protein MauE domain-containing protein</fullName>
    </recommendedName>
</protein>
<keyword evidence="3 5" id="KW-1133">Transmembrane helix</keyword>
<evidence type="ECO:0000256" key="1">
    <source>
        <dbReference type="ARBA" id="ARBA00004141"/>
    </source>
</evidence>
<comment type="subcellular location">
    <subcellularLocation>
        <location evidence="1">Membrane</location>
        <topology evidence="1">Multi-pass membrane protein</topology>
    </subcellularLocation>
</comment>